<protein>
    <submittedName>
        <fullName evidence="1">Uncharacterized protein</fullName>
    </submittedName>
</protein>
<accession>A0A178V493</accession>
<sequence>MDTQNFSLPFIFSSFRLGVIALVWRRSVPSLRRLCKDERPIPKHIDSDHSVVLLWDL</sequence>
<reference evidence="2" key="1">
    <citation type="journal article" date="2016" name="Proc. Natl. Acad. Sci. U.S.A.">
        <title>Chromosome-level assembly of Arabidopsis thaliana Ler reveals the extent of translocation and inversion polymorphisms.</title>
        <authorList>
            <person name="Zapata L."/>
            <person name="Ding J."/>
            <person name="Willing E.M."/>
            <person name="Hartwig B."/>
            <person name="Bezdan D."/>
            <person name="Jiao W.B."/>
            <person name="Patel V."/>
            <person name="Velikkakam James G."/>
            <person name="Koornneef M."/>
            <person name="Ossowski S."/>
            <person name="Schneeberger K."/>
        </authorList>
    </citation>
    <scope>NUCLEOTIDE SEQUENCE [LARGE SCALE GENOMIC DNA]</scope>
    <source>
        <strain evidence="2">cv. Landsberg erecta</strain>
    </source>
</reference>
<evidence type="ECO:0000313" key="1">
    <source>
        <dbReference type="EMBL" id="OAP00551.1"/>
    </source>
</evidence>
<dbReference type="EMBL" id="LUHQ01000004">
    <property type="protein sequence ID" value="OAP00551.1"/>
    <property type="molecule type" value="Genomic_DNA"/>
</dbReference>
<evidence type="ECO:0000313" key="2">
    <source>
        <dbReference type="Proteomes" id="UP000078284"/>
    </source>
</evidence>
<name>A0A178V493_ARATH</name>
<organism evidence="1 2">
    <name type="scientific">Arabidopsis thaliana</name>
    <name type="common">Mouse-ear cress</name>
    <dbReference type="NCBI Taxonomy" id="3702"/>
    <lineage>
        <taxon>Eukaryota</taxon>
        <taxon>Viridiplantae</taxon>
        <taxon>Streptophyta</taxon>
        <taxon>Embryophyta</taxon>
        <taxon>Tracheophyta</taxon>
        <taxon>Spermatophyta</taxon>
        <taxon>Magnoliopsida</taxon>
        <taxon>eudicotyledons</taxon>
        <taxon>Gunneridae</taxon>
        <taxon>Pentapetalae</taxon>
        <taxon>rosids</taxon>
        <taxon>malvids</taxon>
        <taxon>Brassicales</taxon>
        <taxon>Brassicaceae</taxon>
        <taxon>Camelineae</taxon>
        <taxon>Arabidopsis</taxon>
    </lineage>
</organism>
<dbReference type="AlphaFoldDB" id="A0A178V493"/>
<comment type="caution">
    <text evidence="1">The sequence shown here is derived from an EMBL/GenBank/DDBJ whole genome shotgun (WGS) entry which is preliminary data.</text>
</comment>
<dbReference type="Proteomes" id="UP000078284">
    <property type="component" value="Chromosome 4"/>
</dbReference>
<gene>
    <name evidence="1" type="ordered locus">AXX17_At4g06710</name>
</gene>
<proteinExistence type="predicted"/>